<dbReference type="GO" id="GO:0006355">
    <property type="term" value="P:regulation of DNA-templated transcription"/>
    <property type="evidence" value="ECO:0007669"/>
    <property type="project" value="InterPro"/>
</dbReference>
<evidence type="ECO:0000256" key="7">
    <source>
        <dbReference type="ARBA" id="ARBA00023015"/>
    </source>
</evidence>
<evidence type="ECO:0000256" key="8">
    <source>
        <dbReference type="ARBA" id="ARBA00023163"/>
    </source>
</evidence>
<evidence type="ECO:0000313" key="12">
    <source>
        <dbReference type="EMBL" id="VFU34057.1"/>
    </source>
</evidence>
<accession>A0A6N2L164</accession>
<evidence type="ECO:0000256" key="6">
    <source>
        <dbReference type="ARBA" id="ARBA00022843"/>
    </source>
</evidence>
<dbReference type="GO" id="GO:0005634">
    <property type="term" value="C:nucleus"/>
    <property type="evidence" value="ECO:0007669"/>
    <property type="project" value="UniProtKB-SubCell"/>
</dbReference>
<sequence length="205" mass="23106">MKSHQTDKETEERRRNPQKENSFAAMAVTSTPADSNGKEFVEKSRTKCPGVPVVGGRIHDSQNGKNCHQCRQKTLDFAAVCTTQKGNKLCTLKFCHKCLLNRYGEKAEEVALLDNWQCPKCRGICNCSFCMKRRGHKPTGVLVHTAKENGFSSVSELLQVKGLENLNYYKDVKENNVSPKKSALSEESLCHENWGMKILLRETLI</sequence>
<feature type="domain" description="Zinc-finger" evidence="11">
    <location>
        <begin position="60"/>
        <end position="158"/>
    </location>
</feature>
<keyword evidence="3" id="KW-0963">Cytoplasm</keyword>
<evidence type="ECO:0000256" key="10">
    <source>
        <dbReference type="SAM" id="MobiDB-lite"/>
    </source>
</evidence>
<keyword evidence="6" id="KW-0832">Ubl conjugation</keyword>
<comment type="subcellular location">
    <subcellularLocation>
        <location evidence="2">Cytoplasm</location>
    </subcellularLocation>
    <subcellularLocation>
        <location evidence="1">Nucleus</location>
    </subcellularLocation>
</comment>
<evidence type="ECO:0000256" key="1">
    <source>
        <dbReference type="ARBA" id="ARBA00004123"/>
    </source>
</evidence>
<dbReference type="InterPro" id="IPR018866">
    <property type="entry name" value="Znf-4CXXC_R1"/>
</dbReference>
<dbReference type="EMBL" id="CAADRP010001001">
    <property type="protein sequence ID" value="VFU34057.1"/>
    <property type="molecule type" value="Genomic_DNA"/>
</dbReference>
<name>A0A6N2L164_SALVM</name>
<keyword evidence="5" id="KW-0597">Phosphoprotein</keyword>
<keyword evidence="7" id="KW-0805">Transcription regulation</keyword>
<reference evidence="12" key="1">
    <citation type="submission" date="2019-03" db="EMBL/GenBank/DDBJ databases">
        <authorList>
            <person name="Mank J."/>
            <person name="Almeida P."/>
        </authorList>
    </citation>
    <scope>NUCLEOTIDE SEQUENCE</scope>
    <source>
        <strain evidence="12">78183</strain>
    </source>
</reference>
<keyword evidence="9" id="KW-0539">Nucleus</keyword>
<dbReference type="Pfam" id="PF10497">
    <property type="entry name" value="zf-4CXXC_R1"/>
    <property type="match status" value="1"/>
</dbReference>
<organism evidence="12">
    <name type="scientific">Salix viminalis</name>
    <name type="common">Common osier</name>
    <name type="synonym">Basket willow</name>
    <dbReference type="NCBI Taxonomy" id="40686"/>
    <lineage>
        <taxon>Eukaryota</taxon>
        <taxon>Viridiplantae</taxon>
        <taxon>Streptophyta</taxon>
        <taxon>Embryophyta</taxon>
        <taxon>Tracheophyta</taxon>
        <taxon>Spermatophyta</taxon>
        <taxon>Magnoliopsida</taxon>
        <taxon>eudicotyledons</taxon>
        <taxon>Gunneridae</taxon>
        <taxon>Pentapetalae</taxon>
        <taxon>rosids</taxon>
        <taxon>fabids</taxon>
        <taxon>Malpighiales</taxon>
        <taxon>Salicaceae</taxon>
        <taxon>Saliceae</taxon>
        <taxon>Salix</taxon>
    </lineage>
</organism>
<feature type="compositionally biased region" description="Basic and acidic residues" evidence="10">
    <location>
        <begin position="1"/>
        <end position="18"/>
    </location>
</feature>
<evidence type="ECO:0000256" key="2">
    <source>
        <dbReference type="ARBA" id="ARBA00004496"/>
    </source>
</evidence>
<evidence type="ECO:0000256" key="4">
    <source>
        <dbReference type="ARBA" id="ARBA00022499"/>
    </source>
</evidence>
<evidence type="ECO:0000256" key="9">
    <source>
        <dbReference type="ARBA" id="ARBA00023242"/>
    </source>
</evidence>
<proteinExistence type="predicted"/>
<evidence type="ECO:0000259" key="11">
    <source>
        <dbReference type="Pfam" id="PF10497"/>
    </source>
</evidence>
<dbReference type="PANTHER" id="PTHR31169:SF8">
    <property type="entry name" value="ZINC-FINGER DOMAIN OF MONOAMINE-OXIDASE A REPRESSOR R1 PROTEIN"/>
    <property type="match status" value="1"/>
</dbReference>
<keyword evidence="8" id="KW-0804">Transcription</keyword>
<dbReference type="AlphaFoldDB" id="A0A6N2L164"/>
<dbReference type="PANTHER" id="PTHR31169">
    <property type="entry name" value="OS05G0300700 PROTEIN"/>
    <property type="match status" value="1"/>
</dbReference>
<evidence type="ECO:0000256" key="5">
    <source>
        <dbReference type="ARBA" id="ARBA00022553"/>
    </source>
</evidence>
<dbReference type="InterPro" id="IPR040221">
    <property type="entry name" value="CDCA7/CDA7L"/>
</dbReference>
<evidence type="ECO:0000256" key="3">
    <source>
        <dbReference type="ARBA" id="ARBA00022490"/>
    </source>
</evidence>
<gene>
    <name evidence="12" type="ORF">SVIM_LOCUS161614</name>
</gene>
<protein>
    <recommendedName>
        <fullName evidence="11">Zinc-finger domain-containing protein</fullName>
    </recommendedName>
</protein>
<keyword evidence="4" id="KW-1017">Isopeptide bond</keyword>
<feature type="region of interest" description="Disordered" evidence="10">
    <location>
        <begin position="1"/>
        <end position="44"/>
    </location>
</feature>
<dbReference type="GO" id="GO:0005737">
    <property type="term" value="C:cytoplasm"/>
    <property type="evidence" value="ECO:0007669"/>
    <property type="project" value="UniProtKB-SubCell"/>
</dbReference>